<gene>
    <name evidence="2" type="primary">cutC</name>
    <name evidence="3" type="ORF">FHS16_005862</name>
</gene>
<dbReference type="HAMAP" id="MF_00795">
    <property type="entry name" value="CutC"/>
    <property type="match status" value="1"/>
</dbReference>
<comment type="caution">
    <text evidence="3">The sequence shown here is derived from an EMBL/GenBank/DDBJ whole genome shotgun (WGS) entry which is preliminary data.</text>
</comment>
<keyword evidence="4" id="KW-1185">Reference proteome</keyword>
<evidence type="ECO:0000313" key="3">
    <source>
        <dbReference type="EMBL" id="MBB3155754.1"/>
    </source>
</evidence>
<proteinExistence type="inferred from homology"/>
<dbReference type="InterPro" id="IPR036822">
    <property type="entry name" value="CutC-like_dom_sf"/>
</dbReference>
<dbReference type="GO" id="GO:0005507">
    <property type="term" value="F:copper ion binding"/>
    <property type="evidence" value="ECO:0007669"/>
    <property type="project" value="TreeGrafter"/>
</dbReference>
<dbReference type="PANTHER" id="PTHR12598:SF0">
    <property type="entry name" value="COPPER HOMEOSTASIS PROTEIN CUTC HOMOLOG"/>
    <property type="match status" value="1"/>
</dbReference>
<comment type="caution">
    <text evidence="2">Once thought to be involved in copper homeostasis, experiments in E.coli have shown this is not the case.</text>
</comment>
<comment type="similarity">
    <text evidence="1 2">Belongs to the CutC family.</text>
</comment>
<dbReference type="PANTHER" id="PTHR12598">
    <property type="entry name" value="COPPER HOMEOSTASIS PROTEIN CUTC"/>
    <property type="match status" value="1"/>
</dbReference>
<dbReference type="InterPro" id="IPR005627">
    <property type="entry name" value="CutC-like"/>
</dbReference>
<evidence type="ECO:0000256" key="1">
    <source>
        <dbReference type="ARBA" id="ARBA00007768"/>
    </source>
</evidence>
<dbReference type="Proteomes" id="UP000518605">
    <property type="component" value="Unassembled WGS sequence"/>
</dbReference>
<keyword evidence="2" id="KW-0963">Cytoplasm</keyword>
<name>A0A7W5GCU0_9BACL</name>
<dbReference type="SUPFAM" id="SSF110395">
    <property type="entry name" value="CutC-like"/>
    <property type="match status" value="1"/>
</dbReference>
<sequence>MLLEIIATTADEAVTAALHGADRIELISDFEQGGLSPKIDVVVEAVDALKRLEQSNSSAFPKIIPIHVMVRPHSQSFVYEEADLQEMITYMRSLQGTGIHAYVLGTLRTDGTIDIPSLERLLAAAGDVPVTFHRAFDEVADQQEALSTLLHYPQIKWILTSGGKPSVIDATDQIFRLIEQTNGHHITILPGSGLTVAALPSFLSATKAQAVHLGTGVRLGGTAAPIDGSLVRSARQILDQFR</sequence>
<accession>A0A7W5GCU0</accession>
<protein>
    <recommendedName>
        <fullName evidence="2">PF03932 family protein CutC</fullName>
    </recommendedName>
</protein>
<evidence type="ECO:0000313" key="4">
    <source>
        <dbReference type="Proteomes" id="UP000518605"/>
    </source>
</evidence>
<dbReference type="Pfam" id="PF03932">
    <property type="entry name" value="CutC"/>
    <property type="match status" value="1"/>
</dbReference>
<dbReference type="GO" id="GO:0005737">
    <property type="term" value="C:cytoplasm"/>
    <property type="evidence" value="ECO:0007669"/>
    <property type="project" value="UniProtKB-SubCell"/>
</dbReference>
<dbReference type="AlphaFoldDB" id="A0A7W5GCU0"/>
<reference evidence="3 4" key="1">
    <citation type="submission" date="2020-08" db="EMBL/GenBank/DDBJ databases">
        <title>Genomic Encyclopedia of Type Strains, Phase III (KMG-III): the genomes of soil and plant-associated and newly described type strains.</title>
        <authorList>
            <person name="Whitman W."/>
        </authorList>
    </citation>
    <scope>NUCLEOTIDE SEQUENCE [LARGE SCALE GENOMIC DNA]</scope>
    <source>
        <strain evidence="3 4">CECT 8234</strain>
    </source>
</reference>
<dbReference type="RefSeq" id="WP_183570707.1">
    <property type="nucleotide sequence ID" value="NZ_CBCSLB010000032.1"/>
</dbReference>
<dbReference type="EMBL" id="JACHXW010000028">
    <property type="protein sequence ID" value="MBB3155754.1"/>
    <property type="molecule type" value="Genomic_DNA"/>
</dbReference>
<organism evidence="3 4">
    <name type="scientific">Paenibacillus endophyticus</name>
    <dbReference type="NCBI Taxonomy" id="1294268"/>
    <lineage>
        <taxon>Bacteria</taxon>
        <taxon>Bacillati</taxon>
        <taxon>Bacillota</taxon>
        <taxon>Bacilli</taxon>
        <taxon>Bacillales</taxon>
        <taxon>Paenibacillaceae</taxon>
        <taxon>Paenibacillus</taxon>
    </lineage>
</organism>
<evidence type="ECO:0000256" key="2">
    <source>
        <dbReference type="HAMAP-Rule" id="MF_00795"/>
    </source>
</evidence>
<dbReference type="Gene3D" id="3.20.20.380">
    <property type="entry name" value="Copper homeostasis (CutC) domain"/>
    <property type="match status" value="1"/>
</dbReference>
<comment type="subcellular location">
    <subcellularLocation>
        <location evidence="2">Cytoplasm</location>
    </subcellularLocation>
</comment>